<keyword evidence="7" id="KW-1185">Reference proteome</keyword>
<feature type="transmembrane region" description="Helical" evidence="5">
    <location>
        <begin position="16"/>
        <end position="34"/>
    </location>
</feature>
<dbReference type="NCBIfam" id="NF001323">
    <property type="entry name" value="PRK00259.1-1"/>
    <property type="match status" value="1"/>
</dbReference>
<keyword evidence="4 5" id="KW-0472">Membrane</keyword>
<comment type="function">
    <text evidence="5">Plays a role in cell envelope biogenesis, maintenance of cell envelope integrity and membrane homeostasis.</text>
</comment>
<reference evidence="6 7" key="1">
    <citation type="submission" date="2020-08" db="EMBL/GenBank/DDBJ databases">
        <title>Genomic Encyclopedia of Type Strains, Phase IV (KMG-IV): sequencing the most valuable type-strain genomes for metagenomic binning, comparative biology and taxonomic classification.</title>
        <authorList>
            <person name="Goeker M."/>
        </authorList>
    </citation>
    <scope>NUCLEOTIDE SEQUENCE [LARGE SCALE GENOMIC DNA]</scope>
    <source>
        <strain evidence="6 7">DSM 103336</strain>
    </source>
</reference>
<dbReference type="RefSeq" id="WP_157175543.1">
    <property type="nucleotide sequence ID" value="NZ_BMJP01000001.1"/>
</dbReference>
<comment type="caution">
    <text evidence="6">The sequence shown here is derived from an EMBL/GenBank/DDBJ whole genome shotgun (WGS) entry which is preliminary data.</text>
</comment>
<feature type="transmembrane region" description="Helical" evidence="5">
    <location>
        <begin position="41"/>
        <end position="62"/>
    </location>
</feature>
<keyword evidence="1 5" id="KW-1003">Cell membrane</keyword>
<name>A0A7W9BSV7_9SPHN</name>
<gene>
    <name evidence="5" type="primary">yciB</name>
    <name evidence="6" type="ORF">FHS99_001886</name>
</gene>
<organism evidence="6 7">
    <name type="scientific">Sphingomonas prati</name>
    <dbReference type="NCBI Taxonomy" id="1843237"/>
    <lineage>
        <taxon>Bacteria</taxon>
        <taxon>Pseudomonadati</taxon>
        <taxon>Pseudomonadota</taxon>
        <taxon>Alphaproteobacteria</taxon>
        <taxon>Sphingomonadales</taxon>
        <taxon>Sphingomonadaceae</taxon>
        <taxon>Sphingomonas</taxon>
    </lineage>
</organism>
<evidence type="ECO:0000256" key="2">
    <source>
        <dbReference type="ARBA" id="ARBA00022692"/>
    </source>
</evidence>
<feature type="transmembrane region" description="Helical" evidence="5">
    <location>
        <begin position="68"/>
        <end position="87"/>
    </location>
</feature>
<dbReference type="PANTHER" id="PTHR36917:SF1">
    <property type="entry name" value="INNER MEMBRANE-SPANNING PROTEIN YCIB"/>
    <property type="match status" value="1"/>
</dbReference>
<dbReference type="InterPro" id="IPR006008">
    <property type="entry name" value="YciB"/>
</dbReference>
<dbReference type="Proteomes" id="UP000546701">
    <property type="component" value="Unassembled WGS sequence"/>
</dbReference>
<evidence type="ECO:0000256" key="5">
    <source>
        <dbReference type="HAMAP-Rule" id="MF_00189"/>
    </source>
</evidence>
<dbReference type="PANTHER" id="PTHR36917">
    <property type="entry name" value="INTRACELLULAR SEPTATION PROTEIN A-RELATED"/>
    <property type="match status" value="1"/>
</dbReference>
<dbReference type="Pfam" id="PF04279">
    <property type="entry name" value="IspA"/>
    <property type="match status" value="1"/>
</dbReference>
<keyword evidence="3 5" id="KW-1133">Transmembrane helix</keyword>
<comment type="subcellular location">
    <subcellularLocation>
        <location evidence="5">Cell inner membrane</location>
        <topology evidence="5">Multi-pass membrane protein</topology>
    </subcellularLocation>
</comment>
<dbReference type="EMBL" id="JACIJR010000004">
    <property type="protein sequence ID" value="MBB5729401.1"/>
    <property type="molecule type" value="Genomic_DNA"/>
</dbReference>
<dbReference type="AlphaFoldDB" id="A0A7W9BSV7"/>
<feature type="transmembrane region" description="Helical" evidence="5">
    <location>
        <begin position="135"/>
        <end position="156"/>
    </location>
</feature>
<evidence type="ECO:0000313" key="6">
    <source>
        <dbReference type="EMBL" id="MBB5729401.1"/>
    </source>
</evidence>
<keyword evidence="5" id="KW-0997">Cell inner membrane</keyword>
<feature type="transmembrane region" description="Helical" evidence="5">
    <location>
        <begin position="99"/>
        <end position="115"/>
    </location>
</feature>
<comment type="similarity">
    <text evidence="5">Belongs to the YciB family.</text>
</comment>
<evidence type="ECO:0000256" key="4">
    <source>
        <dbReference type="ARBA" id="ARBA00023136"/>
    </source>
</evidence>
<evidence type="ECO:0000256" key="3">
    <source>
        <dbReference type="ARBA" id="ARBA00022989"/>
    </source>
</evidence>
<protein>
    <recommendedName>
        <fullName evidence="5">Inner membrane-spanning protein YciB</fullName>
    </recommendedName>
</protein>
<dbReference type="GO" id="GO:0005886">
    <property type="term" value="C:plasma membrane"/>
    <property type="evidence" value="ECO:0007669"/>
    <property type="project" value="UniProtKB-SubCell"/>
</dbReference>
<proteinExistence type="inferred from homology"/>
<accession>A0A7W9BSV7</accession>
<keyword evidence="2 5" id="KW-0812">Transmembrane</keyword>
<dbReference type="OrthoDB" id="9788219at2"/>
<dbReference type="HAMAP" id="MF_00189">
    <property type="entry name" value="YciB"/>
    <property type="match status" value="1"/>
</dbReference>
<evidence type="ECO:0000256" key="1">
    <source>
        <dbReference type="ARBA" id="ARBA00022475"/>
    </source>
</evidence>
<evidence type="ECO:0000313" key="7">
    <source>
        <dbReference type="Proteomes" id="UP000546701"/>
    </source>
</evidence>
<sequence>MSPNPPPATPAAKERGPLIGLALDFGPLAVFFLANVLTKNIFLATLVFMVATAAAMLAARIFHGKVSPMLAISGVMVLVFGGLTIWLHSETFIKLKPTIYYVMVAAILFFGLWTNRPTLKVVLGAAYPGLSDRGWSLLSRNWAWFFLVLAAANELVWRNTTTDFWLGYKLWGAMPATILFALANIPLLMKHGLDIKTAESDPPIPPQG</sequence>
<feature type="transmembrane region" description="Helical" evidence="5">
    <location>
        <begin position="168"/>
        <end position="189"/>
    </location>
</feature>